<evidence type="ECO:0000256" key="1">
    <source>
        <dbReference type="SAM" id="SignalP"/>
    </source>
</evidence>
<evidence type="ECO:0000313" key="2">
    <source>
        <dbReference type="EMBL" id="KAJ1179956.1"/>
    </source>
</evidence>
<dbReference type="AlphaFoldDB" id="A0AAV7TU27"/>
<name>A0AAV7TU27_PLEWA</name>
<feature type="signal peptide" evidence="1">
    <location>
        <begin position="1"/>
        <end position="27"/>
    </location>
</feature>
<keyword evidence="3" id="KW-1185">Reference proteome</keyword>
<organism evidence="2 3">
    <name type="scientific">Pleurodeles waltl</name>
    <name type="common">Iberian ribbed newt</name>
    <dbReference type="NCBI Taxonomy" id="8319"/>
    <lineage>
        <taxon>Eukaryota</taxon>
        <taxon>Metazoa</taxon>
        <taxon>Chordata</taxon>
        <taxon>Craniata</taxon>
        <taxon>Vertebrata</taxon>
        <taxon>Euteleostomi</taxon>
        <taxon>Amphibia</taxon>
        <taxon>Batrachia</taxon>
        <taxon>Caudata</taxon>
        <taxon>Salamandroidea</taxon>
        <taxon>Salamandridae</taxon>
        <taxon>Pleurodelinae</taxon>
        <taxon>Pleurodeles</taxon>
    </lineage>
</organism>
<feature type="chain" id="PRO_5043428908" evidence="1">
    <location>
        <begin position="28"/>
        <end position="145"/>
    </location>
</feature>
<sequence length="145" mass="15774">MSLQQRSPPYHLWGCLFRPGVVVLATAALCHMPQGCPALAALREGRLAGTHLPSAPQGRVRVRFQRVDAAGAILRPVRRFIEDLVSGTLTVLLPTIHCNNVPALQQGILSLGQEFAGLCAHSRQSCTTVRPFCHSSLAPHQKYFS</sequence>
<evidence type="ECO:0000313" key="3">
    <source>
        <dbReference type="Proteomes" id="UP001066276"/>
    </source>
</evidence>
<accession>A0AAV7TU27</accession>
<dbReference type="Proteomes" id="UP001066276">
    <property type="component" value="Chromosome 3_2"/>
</dbReference>
<comment type="caution">
    <text evidence="2">The sequence shown here is derived from an EMBL/GenBank/DDBJ whole genome shotgun (WGS) entry which is preliminary data.</text>
</comment>
<reference evidence="2" key="1">
    <citation type="journal article" date="2022" name="bioRxiv">
        <title>Sequencing and chromosome-scale assembly of the giantPleurodeles waltlgenome.</title>
        <authorList>
            <person name="Brown T."/>
            <person name="Elewa A."/>
            <person name="Iarovenko S."/>
            <person name="Subramanian E."/>
            <person name="Araus A.J."/>
            <person name="Petzold A."/>
            <person name="Susuki M."/>
            <person name="Suzuki K.-i.T."/>
            <person name="Hayashi T."/>
            <person name="Toyoda A."/>
            <person name="Oliveira C."/>
            <person name="Osipova E."/>
            <person name="Leigh N.D."/>
            <person name="Simon A."/>
            <person name="Yun M.H."/>
        </authorList>
    </citation>
    <scope>NUCLEOTIDE SEQUENCE</scope>
    <source>
        <strain evidence="2">20211129_DDA</strain>
        <tissue evidence="2">Liver</tissue>
    </source>
</reference>
<proteinExistence type="predicted"/>
<protein>
    <submittedName>
        <fullName evidence="2">Uncharacterized protein</fullName>
    </submittedName>
</protein>
<dbReference type="EMBL" id="JANPWB010000006">
    <property type="protein sequence ID" value="KAJ1179956.1"/>
    <property type="molecule type" value="Genomic_DNA"/>
</dbReference>
<gene>
    <name evidence="2" type="ORF">NDU88_005184</name>
</gene>
<keyword evidence="1" id="KW-0732">Signal</keyword>